<feature type="compositionally biased region" description="Polar residues" evidence="1">
    <location>
        <begin position="218"/>
        <end position="234"/>
    </location>
</feature>
<dbReference type="VEuPathDB" id="TriTrypDB:Lsey_0068_0010"/>
<feature type="compositionally biased region" description="Polar residues" evidence="1">
    <location>
        <begin position="694"/>
        <end position="717"/>
    </location>
</feature>
<dbReference type="PROSITE" id="PS51354">
    <property type="entry name" value="GLUTAREDOXIN_2"/>
    <property type="match status" value="1"/>
</dbReference>
<dbReference type="InterPro" id="IPR036249">
    <property type="entry name" value="Thioredoxin-like_sf"/>
</dbReference>
<evidence type="ECO:0000256" key="1">
    <source>
        <dbReference type="SAM" id="MobiDB-lite"/>
    </source>
</evidence>
<feature type="compositionally biased region" description="Low complexity" evidence="1">
    <location>
        <begin position="138"/>
        <end position="149"/>
    </location>
</feature>
<dbReference type="EMBL" id="LJSK01000068">
    <property type="protein sequence ID" value="KPI87925.1"/>
    <property type="molecule type" value="Genomic_DNA"/>
</dbReference>
<organism evidence="2 3">
    <name type="scientific">Leptomonas seymouri</name>
    <dbReference type="NCBI Taxonomy" id="5684"/>
    <lineage>
        <taxon>Eukaryota</taxon>
        <taxon>Discoba</taxon>
        <taxon>Euglenozoa</taxon>
        <taxon>Kinetoplastea</taxon>
        <taxon>Metakinetoplastina</taxon>
        <taxon>Trypanosomatida</taxon>
        <taxon>Trypanosomatidae</taxon>
        <taxon>Leishmaniinae</taxon>
        <taxon>Leptomonas</taxon>
    </lineage>
</organism>
<dbReference type="OMA" id="YRDETSM"/>
<feature type="region of interest" description="Disordered" evidence="1">
    <location>
        <begin position="313"/>
        <end position="343"/>
    </location>
</feature>
<evidence type="ECO:0000313" key="3">
    <source>
        <dbReference type="Proteomes" id="UP000038009"/>
    </source>
</evidence>
<feature type="compositionally biased region" description="Polar residues" evidence="1">
    <location>
        <begin position="175"/>
        <end position="201"/>
    </location>
</feature>
<evidence type="ECO:0000313" key="2">
    <source>
        <dbReference type="EMBL" id="KPI87925.1"/>
    </source>
</evidence>
<feature type="region of interest" description="Disordered" evidence="1">
    <location>
        <begin position="517"/>
        <end position="544"/>
    </location>
</feature>
<reference evidence="2 3" key="1">
    <citation type="journal article" date="2015" name="PLoS Pathog.">
        <title>Leptomonas seymouri: Adaptations to the Dixenous Life Cycle Analyzed by Genome Sequencing, Transcriptome Profiling and Co-infection with Leishmania donovani.</title>
        <authorList>
            <person name="Kraeva N."/>
            <person name="Butenko A."/>
            <person name="Hlavacova J."/>
            <person name="Kostygov A."/>
            <person name="Myskova J."/>
            <person name="Grybchuk D."/>
            <person name="Lestinova T."/>
            <person name="Votypka J."/>
            <person name="Volf P."/>
            <person name="Opperdoes F."/>
            <person name="Flegontov P."/>
            <person name="Lukes J."/>
            <person name="Yurchenko V."/>
        </authorList>
    </citation>
    <scope>NUCLEOTIDE SEQUENCE [LARGE SCALE GENOMIC DNA]</scope>
    <source>
        <strain evidence="2 3">ATCC 30220</strain>
    </source>
</reference>
<feature type="region of interest" description="Disordered" evidence="1">
    <location>
        <begin position="739"/>
        <end position="765"/>
    </location>
</feature>
<feature type="region of interest" description="Disordered" evidence="1">
    <location>
        <begin position="674"/>
        <end position="717"/>
    </location>
</feature>
<proteinExistence type="predicted"/>
<name>A0A0N1PCS0_LEPSE</name>
<feature type="compositionally biased region" description="Basic and acidic residues" evidence="1">
    <location>
        <begin position="333"/>
        <end position="343"/>
    </location>
</feature>
<feature type="region of interest" description="Disordered" evidence="1">
    <location>
        <begin position="597"/>
        <end position="646"/>
    </location>
</feature>
<gene>
    <name evidence="2" type="ORF">ABL78_2964</name>
</gene>
<comment type="caution">
    <text evidence="2">The sequence shown here is derived from an EMBL/GenBank/DDBJ whole genome shotgun (WGS) entry which is preliminary data.</text>
</comment>
<feature type="region of interest" description="Disordered" evidence="1">
    <location>
        <begin position="61"/>
        <end position="283"/>
    </location>
</feature>
<feature type="compositionally biased region" description="Basic and acidic residues" evidence="1">
    <location>
        <begin position="207"/>
        <end position="217"/>
    </location>
</feature>
<dbReference type="AlphaFoldDB" id="A0A0N1PCS0"/>
<sequence length="765" mass="82032">MVQPSQYPDERQARRILELSYPEVDEEIRENLAYLVSARRMKLDDALGKLDTCSSGIDIHQRTRSTPTTATAKGLSASSTISGRRAGAAGSTAAGPLISPELPIQRSSARNAGAGELGGGQRRVNNVNNDEVRDAVCSRSNTRSSTTATLDRRSKPTGTVTATPKTPAPATTGTSAFPSQHAGLTTSPSTVMITPSSQLGGSTAPDRYNRSRLDTRVSHSYSELTELQESNKSILRSEEESGQHSAPDLLSTKASGAMGSGRIPLTQRQCTGASTRPGRKWREVEEDAAAALEPTNKAAWTEPTDKKCAPSLAATGVASHRRTKESGEACSHPAHEDRKHASDHGELAFANTKLVTEEEKAVYEEKMKDMLHYWYREETSMYDYSLRSLPAGQVLFFTTSMTGDRRVRDCCRLMDNLLYLKLIPHHTIDVADNEFFLRRVRKMFTHNTQEHRMPDMPLLFVDNKLIGDFTTVQELEDAGELDAKLLEAGCSVLRPRVVAELEAKRAGLPTARLVLPAKAAQRSDSSPSGSVGAPATAAVGDSSGTSTAAAVAKRRAVAATAGAASSTDRKNDSEGEDECHPAISHLMRRTNVSEAVPLAGRPPVSVRTAPARPANPIPHPPPTLLSSVANGDRRPSTGEPTCVFDDDNNRHSALNVAPSTSECRLNHERRLDRITEASNKGSSGAAPRTAMGEATSSYGTKAHSDNQSSGSTAFSTARTVRAANRNTLGRIGADVADAEKCTTTSSTVPRLPSLASRGRECTTRT</sequence>
<protein>
    <submittedName>
        <fullName evidence="2">Uncharacterized protein</fullName>
    </submittedName>
</protein>
<dbReference type="OrthoDB" id="9932926at2759"/>
<dbReference type="Gene3D" id="3.40.30.10">
    <property type="entry name" value="Glutaredoxin"/>
    <property type="match status" value="1"/>
</dbReference>
<dbReference type="Proteomes" id="UP000038009">
    <property type="component" value="Unassembled WGS sequence"/>
</dbReference>
<keyword evidence="3" id="KW-1185">Reference proteome</keyword>
<feature type="compositionally biased region" description="Pro residues" evidence="1">
    <location>
        <begin position="613"/>
        <end position="623"/>
    </location>
</feature>
<feature type="compositionally biased region" description="Low complexity" evidence="1">
    <location>
        <begin position="156"/>
        <end position="174"/>
    </location>
</feature>
<accession>A0A0N1PCS0</accession>
<dbReference type="SUPFAM" id="SSF52833">
    <property type="entry name" value="Thioredoxin-like"/>
    <property type="match status" value="1"/>
</dbReference>
<feature type="compositionally biased region" description="Low complexity" evidence="1">
    <location>
        <begin position="76"/>
        <end position="95"/>
    </location>
</feature>